<dbReference type="PANTHER" id="PTHR30616:SF2">
    <property type="entry name" value="PURINE NUCLEOSIDE PHOSPHORYLASE LACC1"/>
    <property type="match status" value="1"/>
</dbReference>
<evidence type="ECO:0000256" key="7">
    <source>
        <dbReference type="ARBA" id="ARBA00047989"/>
    </source>
</evidence>
<dbReference type="EMBL" id="CP014671">
    <property type="protein sequence ID" value="ANX04744.1"/>
    <property type="molecule type" value="Genomic_DNA"/>
</dbReference>
<proteinExistence type="inferred from homology"/>
<evidence type="ECO:0000256" key="2">
    <source>
        <dbReference type="ARBA" id="ARBA00007353"/>
    </source>
</evidence>
<dbReference type="GO" id="GO:0005507">
    <property type="term" value="F:copper ion binding"/>
    <property type="evidence" value="ECO:0007669"/>
    <property type="project" value="TreeGrafter"/>
</dbReference>
<comment type="similarity">
    <text evidence="2 10">Belongs to the purine nucleoside phosphorylase YfiH/LACC1 family.</text>
</comment>
<protein>
    <recommendedName>
        <fullName evidence="10">Purine nucleoside phosphorylase</fullName>
    </recommendedName>
</protein>
<dbReference type="FunCoup" id="A0A1B1YV95">
    <property type="interactions" value="419"/>
</dbReference>
<keyword evidence="12" id="KW-1185">Reference proteome</keyword>
<dbReference type="GO" id="GO:0016787">
    <property type="term" value="F:hydrolase activity"/>
    <property type="evidence" value="ECO:0007669"/>
    <property type="project" value="UniProtKB-KW"/>
</dbReference>
<reference evidence="12" key="1">
    <citation type="submission" date="2016-03" db="EMBL/GenBank/DDBJ databases">
        <title>Complete genome sequence of Solimmundus cernigliae, representing a novel lineage of polycyclic aromatic hydrocarbon degraders within the Gammaproteobacteria.</title>
        <authorList>
            <person name="Singleton D.R."/>
            <person name="Dickey A.N."/>
            <person name="Scholl E.H."/>
            <person name="Wright F.A."/>
            <person name="Aitken M.D."/>
        </authorList>
    </citation>
    <scope>NUCLEOTIDE SEQUENCE [LARGE SCALE GENOMIC DNA]</scope>
    <source>
        <strain evidence="12">TR3.2</strain>
    </source>
</reference>
<keyword evidence="4" id="KW-0479">Metal-binding</keyword>
<accession>A0A1B1YV95</accession>
<dbReference type="InterPro" id="IPR011324">
    <property type="entry name" value="Cytotoxic_necrot_fac-like_cat"/>
</dbReference>
<comment type="catalytic activity">
    <reaction evidence="7">
        <text>adenosine + H2O + H(+) = inosine + NH4(+)</text>
        <dbReference type="Rhea" id="RHEA:24408"/>
        <dbReference type="ChEBI" id="CHEBI:15377"/>
        <dbReference type="ChEBI" id="CHEBI:15378"/>
        <dbReference type="ChEBI" id="CHEBI:16335"/>
        <dbReference type="ChEBI" id="CHEBI:17596"/>
        <dbReference type="ChEBI" id="CHEBI:28938"/>
        <dbReference type="EC" id="3.5.4.4"/>
    </reaction>
    <physiologicalReaction direction="left-to-right" evidence="7">
        <dbReference type="Rhea" id="RHEA:24409"/>
    </physiologicalReaction>
</comment>
<keyword evidence="5" id="KW-0378">Hydrolase</keyword>
<dbReference type="GO" id="GO:0017061">
    <property type="term" value="F:S-methyl-5-thioadenosine phosphorylase activity"/>
    <property type="evidence" value="ECO:0007669"/>
    <property type="project" value="UniProtKB-EC"/>
</dbReference>
<dbReference type="AlphaFoldDB" id="A0A1B1YV95"/>
<comment type="catalytic activity">
    <reaction evidence="9">
        <text>S-methyl-5'-thioadenosine + phosphate = 5-(methylsulfanyl)-alpha-D-ribose 1-phosphate + adenine</text>
        <dbReference type="Rhea" id="RHEA:11852"/>
        <dbReference type="ChEBI" id="CHEBI:16708"/>
        <dbReference type="ChEBI" id="CHEBI:17509"/>
        <dbReference type="ChEBI" id="CHEBI:43474"/>
        <dbReference type="ChEBI" id="CHEBI:58533"/>
        <dbReference type="EC" id="2.4.2.28"/>
    </reaction>
    <physiologicalReaction direction="left-to-right" evidence="9">
        <dbReference type="Rhea" id="RHEA:11853"/>
    </physiologicalReaction>
</comment>
<sequence length="245" mass="25294">MPELGVFAPDWPLPPGVRAASTTRLGGVSLGAYGGFNLGDHVGDDPRAVAANRAALMQALGLPAPPLWLSQVHGVAVADADDPPGIAADARYADRPGVVCAVLTADCLPLLLCSDDGREVAAVHCGWRGLAAGIVGRVVARFAAAPGAVGAWLGPAIGPAAFEVGTEVRELFVRRDPGAASCFSAGAVGRWLADLYGLARRDLAAAGVQRVHGGDMCTVADRERFYSYRRDGVTGRMASLVWRAA</sequence>
<evidence type="ECO:0000256" key="3">
    <source>
        <dbReference type="ARBA" id="ARBA00022679"/>
    </source>
</evidence>
<dbReference type="InterPro" id="IPR003730">
    <property type="entry name" value="Cu_polyphenol_OxRdtase"/>
</dbReference>
<dbReference type="Gene3D" id="3.60.140.10">
    <property type="entry name" value="CNF1/YfiH-like putative cysteine hydrolases"/>
    <property type="match status" value="1"/>
</dbReference>
<evidence type="ECO:0000313" key="12">
    <source>
        <dbReference type="Proteomes" id="UP000092952"/>
    </source>
</evidence>
<evidence type="ECO:0000256" key="1">
    <source>
        <dbReference type="ARBA" id="ARBA00000553"/>
    </source>
</evidence>
<dbReference type="Proteomes" id="UP000092952">
    <property type="component" value="Chromosome"/>
</dbReference>
<keyword evidence="3" id="KW-0808">Transferase</keyword>
<dbReference type="STRING" id="1810504.PG2T_11590"/>
<gene>
    <name evidence="11" type="ORF">PG2T_11590</name>
</gene>
<dbReference type="NCBIfam" id="TIGR00726">
    <property type="entry name" value="peptidoglycan editing factor PgeF"/>
    <property type="match status" value="1"/>
</dbReference>
<dbReference type="Pfam" id="PF02578">
    <property type="entry name" value="Cu-oxidase_4"/>
    <property type="match status" value="1"/>
</dbReference>
<dbReference type="PANTHER" id="PTHR30616">
    <property type="entry name" value="UNCHARACTERIZED PROTEIN YFIH"/>
    <property type="match status" value="1"/>
</dbReference>
<evidence type="ECO:0000256" key="4">
    <source>
        <dbReference type="ARBA" id="ARBA00022723"/>
    </source>
</evidence>
<dbReference type="CDD" id="cd16833">
    <property type="entry name" value="YfiH"/>
    <property type="match status" value="1"/>
</dbReference>
<name>A0A1B1YV95_9GAMM</name>
<comment type="catalytic activity">
    <reaction evidence="1">
        <text>inosine + phosphate = alpha-D-ribose 1-phosphate + hypoxanthine</text>
        <dbReference type="Rhea" id="RHEA:27646"/>
        <dbReference type="ChEBI" id="CHEBI:17368"/>
        <dbReference type="ChEBI" id="CHEBI:17596"/>
        <dbReference type="ChEBI" id="CHEBI:43474"/>
        <dbReference type="ChEBI" id="CHEBI:57720"/>
        <dbReference type="EC" id="2.4.2.1"/>
    </reaction>
    <physiologicalReaction direction="left-to-right" evidence="1">
        <dbReference type="Rhea" id="RHEA:27647"/>
    </physiologicalReaction>
</comment>
<evidence type="ECO:0000256" key="8">
    <source>
        <dbReference type="ARBA" id="ARBA00048968"/>
    </source>
</evidence>
<keyword evidence="6" id="KW-0862">Zinc</keyword>
<dbReference type="InterPro" id="IPR038371">
    <property type="entry name" value="Cu_polyphenol_OxRdtase_sf"/>
</dbReference>
<evidence type="ECO:0000313" key="11">
    <source>
        <dbReference type="EMBL" id="ANX04744.1"/>
    </source>
</evidence>
<evidence type="ECO:0000256" key="6">
    <source>
        <dbReference type="ARBA" id="ARBA00022833"/>
    </source>
</evidence>
<comment type="catalytic activity">
    <reaction evidence="8">
        <text>adenosine + phosphate = alpha-D-ribose 1-phosphate + adenine</text>
        <dbReference type="Rhea" id="RHEA:27642"/>
        <dbReference type="ChEBI" id="CHEBI:16335"/>
        <dbReference type="ChEBI" id="CHEBI:16708"/>
        <dbReference type="ChEBI" id="CHEBI:43474"/>
        <dbReference type="ChEBI" id="CHEBI:57720"/>
        <dbReference type="EC" id="2.4.2.1"/>
    </reaction>
    <physiologicalReaction direction="left-to-right" evidence="8">
        <dbReference type="Rhea" id="RHEA:27643"/>
    </physiologicalReaction>
</comment>
<dbReference type="KEGG" id="gbi:PG2T_11590"/>
<evidence type="ECO:0000256" key="10">
    <source>
        <dbReference type="RuleBase" id="RU361274"/>
    </source>
</evidence>
<organism evidence="11 12">
    <name type="scientific">Immundisolibacter cernigliae</name>
    <dbReference type="NCBI Taxonomy" id="1810504"/>
    <lineage>
        <taxon>Bacteria</taxon>
        <taxon>Pseudomonadati</taxon>
        <taxon>Pseudomonadota</taxon>
        <taxon>Gammaproteobacteria</taxon>
        <taxon>Immundisolibacterales</taxon>
        <taxon>Immundisolibacteraceae</taxon>
        <taxon>Immundisolibacter</taxon>
    </lineage>
</organism>
<dbReference type="InParanoid" id="A0A1B1YV95"/>
<evidence type="ECO:0000256" key="9">
    <source>
        <dbReference type="ARBA" id="ARBA00049893"/>
    </source>
</evidence>
<dbReference type="RefSeq" id="WP_068805575.1">
    <property type="nucleotide sequence ID" value="NZ_CP014671.1"/>
</dbReference>
<evidence type="ECO:0000256" key="5">
    <source>
        <dbReference type="ARBA" id="ARBA00022801"/>
    </source>
</evidence>
<dbReference type="SUPFAM" id="SSF64438">
    <property type="entry name" value="CNF1/YfiH-like putative cysteine hydrolases"/>
    <property type="match status" value="1"/>
</dbReference>